<evidence type="ECO:0000256" key="4">
    <source>
        <dbReference type="ARBA" id="ARBA00023002"/>
    </source>
</evidence>
<dbReference type="PANTHER" id="PTHR24305:SF166">
    <property type="entry name" value="CYTOCHROME P450 12A4, MITOCHONDRIAL-RELATED"/>
    <property type="match status" value="1"/>
</dbReference>
<reference evidence="9" key="1">
    <citation type="submission" date="2022-12" db="EMBL/GenBank/DDBJ databases">
        <authorList>
            <person name="Petersen C."/>
        </authorList>
    </citation>
    <scope>NUCLEOTIDE SEQUENCE</scope>
    <source>
        <strain evidence="9">IBT 17660</strain>
    </source>
</reference>
<dbReference type="PRINTS" id="PR00385">
    <property type="entry name" value="P450"/>
</dbReference>
<dbReference type="GO" id="GO:0020037">
    <property type="term" value="F:heme binding"/>
    <property type="evidence" value="ECO:0007669"/>
    <property type="project" value="InterPro"/>
</dbReference>
<feature type="transmembrane region" description="Helical" evidence="8">
    <location>
        <begin position="7"/>
        <end position="27"/>
    </location>
</feature>
<dbReference type="InterPro" id="IPR050121">
    <property type="entry name" value="Cytochrome_P450_monoxygenase"/>
</dbReference>
<protein>
    <recommendedName>
        <fullName evidence="11">Cytochrome P450</fullName>
    </recommendedName>
</protein>
<evidence type="ECO:0000256" key="1">
    <source>
        <dbReference type="ARBA" id="ARBA00001971"/>
    </source>
</evidence>
<feature type="binding site" description="axial binding residue" evidence="6">
    <location>
        <position position="466"/>
    </location>
    <ligand>
        <name>heme</name>
        <dbReference type="ChEBI" id="CHEBI:30413"/>
    </ligand>
    <ligandPart>
        <name>Fe</name>
        <dbReference type="ChEBI" id="CHEBI:18248"/>
    </ligandPart>
</feature>
<evidence type="ECO:0000256" key="6">
    <source>
        <dbReference type="PIRSR" id="PIRSR602403-1"/>
    </source>
</evidence>
<dbReference type="OrthoDB" id="1470350at2759"/>
<evidence type="ECO:0000256" key="2">
    <source>
        <dbReference type="ARBA" id="ARBA00010617"/>
    </source>
</evidence>
<keyword evidence="10" id="KW-1185">Reference proteome</keyword>
<dbReference type="GO" id="GO:0004497">
    <property type="term" value="F:monooxygenase activity"/>
    <property type="evidence" value="ECO:0007669"/>
    <property type="project" value="UniProtKB-KW"/>
</dbReference>
<keyword evidence="5 6" id="KW-0408">Iron</keyword>
<dbReference type="GO" id="GO:0005506">
    <property type="term" value="F:iron ion binding"/>
    <property type="evidence" value="ECO:0007669"/>
    <property type="project" value="InterPro"/>
</dbReference>
<dbReference type="Pfam" id="PF00067">
    <property type="entry name" value="p450"/>
    <property type="match status" value="1"/>
</dbReference>
<dbReference type="InterPro" id="IPR017972">
    <property type="entry name" value="Cyt_P450_CS"/>
</dbReference>
<keyword evidence="8" id="KW-0472">Membrane</keyword>
<keyword evidence="4 7" id="KW-0560">Oxidoreductase</keyword>
<comment type="cofactor">
    <cofactor evidence="1 6">
        <name>heme</name>
        <dbReference type="ChEBI" id="CHEBI:30413"/>
    </cofactor>
</comment>
<dbReference type="AlphaFoldDB" id="A0A9W9WP41"/>
<evidence type="ECO:0000313" key="10">
    <source>
        <dbReference type="Proteomes" id="UP001147760"/>
    </source>
</evidence>
<name>A0A9W9WP41_9EURO</name>
<evidence type="ECO:0000256" key="5">
    <source>
        <dbReference type="ARBA" id="ARBA00023004"/>
    </source>
</evidence>
<evidence type="ECO:0000313" key="9">
    <source>
        <dbReference type="EMBL" id="KAJ5470981.1"/>
    </source>
</evidence>
<dbReference type="EMBL" id="JAPWDO010000005">
    <property type="protein sequence ID" value="KAJ5470981.1"/>
    <property type="molecule type" value="Genomic_DNA"/>
</dbReference>
<dbReference type="GO" id="GO:0016705">
    <property type="term" value="F:oxidoreductase activity, acting on paired donors, with incorporation or reduction of molecular oxygen"/>
    <property type="evidence" value="ECO:0007669"/>
    <property type="project" value="InterPro"/>
</dbReference>
<comment type="similarity">
    <text evidence="2 7">Belongs to the cytochrome P450 family.</text>
</comment>
<sequence length="527" mass="60315">MQLPISFLPLVGILGVLLHKFLIYPAFLSPLSKVPAAHWSCRFCSIWIYWLRWTNQENRTVYDKHMKLGTSLLLGPNLLSFNTFNDGVKPIYQGGFPKPEFYFNGFAIYNTENIFTFEDNAQHSARRRMISTTFSKSFILSSPTARAATRDVLFGRYLPQIRKASREDKPVEVLGMNYSYSMDTFVQFQFGRSLGSNLLEDLKERKLYLDGFFAPYPFLFWQYYFPQLAKFLRKIGIYLIPRSVDTKFAAAEDWNLQKCDSAQQLIASSEKIHSDDRPVIFQQALQSMSDPNGAKSAYPQRMQIASDMFAHSSAAFETSGNTETYLFYEMCRNPEWQTKLREELGGVKLPQQDDLKRKVEVGDIAEPKEIDALPILNAIIMETLRLWPVVPGGQPRVVPKTCSLGGYSDIPAGTIVQSYAYILHHTPEVFPDPFQWKPQRWLDASPDELTNMKRWFWAFGSGPRMCIGSNFAYYSMKYLVATVYAHYTTSIHAHGDMELLDFYLAGPKGHRLEVKFHPAAYAGDNSG</sequence>
<dbReference type="PRINTS" id="PR00465">
    <property type="entry name" value="EP450IV"/>
</dbReference>
<dbReference type="CDD" id="cd11059">
    <property type="entry name" value="CYP_fungal"/>
    <property type="match status" value="1"/>
</dbReference>
<comment type="caution">
    <text evidence="9">The sequence shown here is derived from an EMBL/GenBank/DDBJ whole genome shotgun (WGS) entry which is preliminary data.</text>
</comment>
<dbReference type="InterPro" id="IPR036396">
    <property type="entry name" value="Cyt_P450_sf"/>
</dbReference>
<evidence type="ECO:0000256" key="3">
    <source>
        <dbReference type="ARBA" id="ARBA00022723"/>
    </source>
</evidence>
<organism evidence="9 10">
    <name type="scientific">Penicillium desertorum</name>
    <dbReference type="NCBI Taxonomy" id="1303715"/>
    <lineage>
        <taxon>Eukaryota</taxon>
        <taxon>Fungi</taxon>
        <taxon>Dikarya</taxon>
        <taxon>Ascomycota</taxon>
        <taxon>Pezizomycotina</taxon>
        <taxon>Eurotiomycetes</taxon>
        <taxon>Eurotiomycetidae</taxon>
        <taxon>Eurotiales</taxon>
        <taxon>Aspergillaceae</taxon>
        <taxon>Penicillium</taxon>
    </lineage>
</organism>
<proteinExistence type="inferred from homology"/>
<accession>A0A9W9WP41</accession>
<evidence type="ECO:0008006" key="11">
    <source>
        <dbReference type="Google" id="ProtNLM"/>
    </source>
</evidence>
<keyword evidence="8" id="KW-1133">Transmembrane helix</keyword>
<dbReference type="Proteomes" id="UP001147760">
    <property type="component" value="Unassembled WGS sequence"/>
</dbReference>
<dbReference type="PROSITE" id="PS00086">
    <property type="entry name" value="CYTOCHROME_P450"/>
    <property type="match status" value="1"/>
</dbReference>
<dbReference type="Gene3D" id="1.10.630.10">
    <property type="entry name" value="Cytochrome P450"/>
    <property type="match status" value="1"/>
</dbReference>
<keyword evidence="6 7" id="KW-0349">Heme</keyword>
<keyword evidence="3 6" id="KW-0479">Metal-binding</keyword>
<dbReference type="InterPro" id="IPR001128">
    <property type="entry name" value="Cyt_P450"/>
</dbReference>
<keyword evidence="8" id="KW-0812">Transmembrane</keyword>
<evidence type="ECO:0000256" key="8">
    <source>
        <dbReference type="SAM" id="Phobius"/>
    </source>
</evidence>
<dbReference type="GO" id="GO:0043386">
    <property type="term" value="P:mycotoxin biosynthetic process"/>
    <property type="evidence" value="ECO:0007669"/>
    <property type="project" value="UniProtKB-ARBA"/>
</dbReference>
<evidence type="ECO:0000256" key="7">
    <source>
        <dbReference type="RuleBase" id="RU000461"/>
    </source>
</evidence>
<gene>
    <name evidence="9" type="ORF">N7530_008338</name>
</gene>
<dbReference type="PANTHER" id="PTHR24305">
    <property type="entry name" value="CYTOCHROME P450"/>
    <property type="match status" value="1"/>
</dbReference>
<dbReference type="InterPro" id="IPR002403">
    <property type="entry name" value="Cyt_P450_E_grp-IV"/>
</dbReference>
<dbReference type="SUPFAM" id="SSF48264">
    <property type="entry name" value="Cytochrome P450"/>
    <property type="match status" value="1"/>
</dbReference>
<reference evidence="9" key="2">
    <citation type="journal article" date="2023" name="IMA Fungus">
        <title>Comparative genomic study of the Penicillium genus elucidates a diverse pangenome and 15 lateral gene transfer events.</title>
        <authorList>
            <person name="Petersen C."/>
            <person name="Sorensen T."/>
            <person name="Nielsen M.R."/>
            <person name="Sondergaard T.E."/>
            <person name="Sorensen J.L."/>
            <person name="Fitzpatrick D.A."/>
            <person name="Frisvad J.C."/>
            <person name="Nielsen K.L."/>
        </authorList>
    </citation>
    <scope>NUCLEOTIDE SEQUENCE</scope>
    <source>
        <strain evidence="9">IBT 17660</strain>
    </source>
</reference>
<keyword evidence="7" id="KW-0503">Monooxygenase</keyword>